<keyword evidence="2" id="KW-1185">Reference proteome</keyword>
<organism evidence="1 2">
    <name type="scientific">Granulicella rosea</name>
    <dbReference type="NCBI Taxonomy" id="474952"/>
    <lineage>
        <taxon>Bacteria</taxon>
        <taxon>Pseudomonadati</taxon>
        <taxon>Acidobacteriota</taxon>
        <taxon>Terriglobia</taxon>
        <taxon>Terriglobales</taxon>
        <taxon>Acidobacteriaceae</taxon>
        <taxon>Granulicella</taxon>
    </lineage>
</organism>
<proteinExistence type="predicted"/>
<dbReference type="RefSeq" id="WP_176441746.1">
    <property type="nucleotide sequence ID" value="NZ_FZOU01000004.1"/>
</dbReference>
<evidence type="ECO:0000313" key="1">
    <source>
        <dbReference type="EMBL" id="SNT11743.1"/>
    </source>
</evidence>
<name>A0A239K296_9BACT</name>
<accession>A0A239K296</accession>
<dbReference type="AlphaFoldDB" id="A0A239K296"/>
<reference evidence="1 2" key="1">
    <citation type="submission" date="2017-06" db="EMBL/GenBank/DDBJ databases">
        <authorList>
            <person name="Kim H.J."/>
            <person name="Triplett B.A."/>
        </authorList>
    </citation>
    <scope>NUCLEOTIDE SEQUENCE [LARGE SCALE GENOMIC DNA]</scope>
    <source>
        <strain evidence="1 2">DSM 18704</strain>
    </source>
</reference>
<gene>
    <name evidence="1" type="ORF">SAMN05421770_104243</name>
</gene>
<dbReference type="Proteomes" id="UP000198356">
    <property type="component" value="Unassembled WGS sequence"/>
</dbReference>
<dbReference type="EMBL" id="FZOU01000004">
    <property type="protein sequence ID" value="SNT11743.1"/>
    <property type="molecule type" value="Genomic_DNA"/>
</dbReference>
<protein>
    <submittedName>
        <fullName evidence="1">Uncharacterized protein</fullName>
    </submittedName>
</protein>
<sequence>MSRYTERWNRAKQRRLLAQLEGFWSDNVWDMQCCSIEGLSPKSSQRRLRFHCKSAAINGELKYVFRKKFVEGQWRSTQELTKVHLLVKWLNSLKHLPLSLMEHDLEWWRRSYTSYLTKRGMYRMGTTCRMDGDQQPSVTPRDSAYISTLRQAYLLLSDAYDERPEQEKDIWDLRRLSMLHNPTLSPGPLNFLLIQQPWLRTAVKSFLFYCLPIYAEGTCRTRLQAVVCFSEFLAADRPHATVRSITRRCCCATSPIFLAEYVPERGRTTSSTFARSSNWLTVSDGCRLARNV</sequence>
<evidence type="ECO:0000313" key="2">
    <source>
        <dbReference type="Proteomes" id="UP000198356"/>
    </source>
</evidence>